<dbReference type="GO" id="GO:0140359">
    <property type="term" value="F:ABC-type transporter activity"/>
    <property type="evidence" value="ECO:0007669"/>
    <property type="project" value="InterPro"/>
</dbReference>
<evidence type="ECO:0000256" key="4">
    <source>
        <dbReference type="ARBA" id="ARBA00023136"/>
    </source>
</evidence>
<dbReference type="Pfam" id="PF01061">
    <property type="entry name" value="ABC2_membrane"/>
    <property type="match status" value="1"/>
</dbReference>
<comment type="subcellular location">
    <subcellularLocation>
        <location evidence="5">Cell membrane</location>
        <topology evidence="5">Multi-pass membrane protein</topology>
    </subcellularLocation>
    <subcellularLocation>
        <location evidence="1">Membrane</location>
        <topology evidence="1">Multi-pass membrane protein</topology>
    </subcellularLocation>
</comment>
<evidence type="ECO:0000313" key="7">
    <source>
        <dbReference type="EMBL" id="MBI2677674.1"/>
    </source>
</evidence>
<keyword evidence="2 5" id="KW-0812">Transmembrane</keyword>
<dbReference type="InterPro" id="IPR051784">
    <property type="entry name" value="Nod_factor_ABC_transporter"/>
</dbReference>
<dbReference type="InterPro" id="IPR047817">
    <property type="entry name" value="ABC2_TM_bact-type"/>
</dbReference>
<keyword evidence="5" id="KW-0813">Transport</keyword>
<evidence type="ECO:0000256" key="5">
    <source>
        <dbReference type="RuleBase" id="RU361157"/>
    </source>
</evidence>
<dbReference type="PROSITE" id="PS51012">
    <property type="entry name" value="ABC_TM2"/>
    <property type="match status" value="1"/>
</dbReference>
<dbReference type="AlphaFoldDB" id="A0A932A6N0"/>
<dbReference type="PANTHER" id="PTHR43229:SF2">
    <property type="entry name" value="NODULATION PROTEIN J"/>
    <property type="match status" value="1"/>
</dbReference>
<feature type="transmembrane region" description="Helical" evidence="5">
    <location>
        <begin position="122"/>
        <end position="140"/>
    </location>
</feature>
<keyword evidence="3 5" id="KW-1133">Transmembrane helix</keyword>
<gene>
    <name evidence="7" type="ORF">HYX28_02720</name>
</gene>
<accession>A0A932A6N0</accession>
<evidence type="ECO:0000313" key="8">
    <source>
        <dbReference type="Proteomes" id="UP000779809"/>
    </source>
</evidence>
<dbReference type="GO" id="GO:0005886">
    <property type="term" value="C:plasma membrane"/>
    <property type="evidence" value="ECO:0007669"/>
    <property type="project" value="UniProtKB-SubCell"/>
</dbReference>
<feature type="domain" description="ABC transmembrane type-2" evidence="6">
    <location>
        <begin position="25"/>
        <end position="255"/>
    </location>
</feature>
<dbReference type="InterPro" id="IPR013525">
    <property type="entry name" value="ABC2_TM"/>
</dbReference>
<organism evidence="7 8">
    <name type="scientific">Candidatus Korobacter versatilis</name>
    <dbReference type="NCBI Taxonomy" id="658062"/>
    <lineage>
        <taxon>Bacteria</taxon>
        <taxon>Pseudomonadati</taxon>
        <taxon>Acidobacteriota</taxon>
        <taxon>Terriglobia</taxon>
        <taxon>Terriglobales</taxon>
        <taxon>Candidatus Korobacteraceae</taxon>
        <taxon>Candidatus Korobacter</taxon>
    </lineage>
</organism>
<evidence type="ECO:0000256" key="1">
    <source>
        <dbReference type="ARBA" id="ARBA00004141"/>
    </source>
</evidence>
<dbReference type="PANTHER" id="PTHR43229">
    <property type="entry name" value="NODULATION PROTEIN J"/>
    <property type="match status" value="1"/>
</dbReference>
<keyword evidence="4 5" id="KW-0472">Membrane</keyword>
<feature type="transmembrane region" description="Helical" evidence="5">
    <location>
        <begin position="234"/>
        <end position="256"/>
    </location>
</feature>
<name>A0A932A6N0_9BACT</name>
<comment type="similarity">
    <text evidence="5">Belongs to the ABC-2 integral membrane protein family.</text>
</comment>
<keyword evidence="5" id="KW-1003">Cell membrane</keyword>
<protein>
    <recommendedName>
        <fullName evidence="5">Transport permease protein</fullName>
    </recommendedName>
</protein>
<dbReference type="EMBL" id="JACPNR010000004">
    <property type="protein sequence ID" value="MBI2677674.1"/>
    <property type="molecule type" value="Genomic_DNA"/>
</dbReference>
<reference evidence="7" key="1">
    <citation type="submission" date="2020-07" db="EMBL/GenBank/DDBJ databases">
        <title>Huge and variable diversity of episymbiotic CPR bacteria and DPANN archaea in groundwater ecosystems.</title>
        <authorList>
            <person name="He C.Y."/>
            <person name="Keren R."/>
            <person name="Whittaker M."/>
            <person name="Farag I.F."/>
            <person name="Doudna J."/>
            <person name="Cate J.H.D."/>
            <person name="Banfield J.F."/>
        </authorList>
    </citation>
    <scope>NUCLEOTIDE SEQUENCE</scope>
    <source>
        <strain evidence="7">NC_groundwater_580_Pr5_B-0.1um_64_19</strain>
    </source>
</reference>
<feature type="transmembrane region" description="Helical" evidence="5">
    <location>
        <begin position="147"/>
        <end position="170"/>
    </location>
</feature>
<feature type="transmembrane region" description="Helical" evidence="5">
    <location>
        <begin position="27"/>
        <end position="48"/>
    </location>
</feature>
<evidence type="ECO:0000256" key="2">
    <source>
        <dbReference type="ARBA" id="ARBA00022692"/>
    </source>
</evidence>
<evidence type="ECO:0000259" key="6">
    <source>
        <dbReference type="PROSITE" id="PS51012"/>
    </source>
</evidence>
<dbReference type="Proteomes" id="UP000779809">
    <property type="component" value="Unassembled WGS sequence"/>
</dbReference>
<comment type="caution">
    <text evidence="7">The sequence shown here is derived from an EMBL/GenBank/DDBJ whole genome shotgun (WGS) entry which is preliminary data.</text>
</comment>
<proteinExistence type="inferred from homology"/>
<evidence type="ECO:0000256" key="3">
    <source>
        <dbReference type="ARBA" id="ARBA00022989"/>
    </source>
</evidence>
<feature type="transmembrane region" description="Helical" evidence="5">
    <location>
        <begin position="60"/>
        <end position="81"/>
    </location>
</feature>
<feature type="transmembrane region" description="Helical" evidence="5">
    <location>
        <begin position="176"/>
        <end position="197"/>
    </location>
</feature>
<sequence length="268" mass="28323">MKASLLEKLYLIVLRDLRTGIRYRGGFWMEVAGTFAELSTFFFLAAAIGGSYRPQGMDYFSFLVIGTSVLGFLAAGVYLFVNTVRQAQMTGTMEVLMTTATPGWIIILLTAISSFTARLLPTVLYIAAGLFLFGAPVGAVRLAPAAVVFVLSILVALAIGMLAGAMQVALQRGGGVTTLIATVASFFCGAMFPINALPRTLQLVSRAIPFTYSIHGLRATLVAGSSLGDVSTDIVALAAFAAVLLPIGTGVFALALRRARQQGTLSFY</sequence>